<keyword evidence="2" id="KW-1185">Reference proteome</keyword>
<evidence type="ECO:0000313" key="2">
    <source>
        <dbReference type="Proteomes" id="UP001157502"/>
    </source>
</evidence>
<name>A0ACC2G819_DALPE</name>
<organism evidence="1 2">
    <name type="scientific">Dallia pectoralis</name>
    <name type="common">Alaska blackfish</name>
    <dbReference type="NCBI Taxonomy" id="75939"/>
    <lineage>
        <taxon>Eukaryota</taxon>
        <taxon>Metazoa</taxon>
        <taxon>Chordata</taxon>
        <taxon>Craniata</taxon>
        <taxon>Vertebrata</taxon>
        <taxon>Euteleostomi</taxon>
        <taxon>Actinopterygii</taxon>
        <taxon>Neopterygii</taxon>
        <taxon>Teleostei</taxon>
        <taxon>Protacanthopterygii</taxon>
        <taxon>Esociformes</taxon>
        <taxon>Umbridae</taxon>
        <taxon>Dallia</taxon>
    </lineage>
</organism>
<evidence type="ECO:0000313" key="1">
    <source>
        <dbReference type="EMBL" id="KAJ7999605.1"/>
    </source>
</evidence>
<gene>
    <name evidence="1" type="ORF">DPEC_G00196140</name>
</gene>
<comment type="caution">
    <text evidence="1">The sequence shown here is derived from an EMBL/GenBank/DDBJ whole genome shotgun (WGS) entry which is preliminary data.</text>
</comment>
<reference evidence="1" key="1">
    <citation type="submission" date="2021-05" db="EMBL/GenBank/DDBJ databases">
        <authorList>
            <person name="Pan Q."/>
            <person name="Jouanno E."/>
            <person name="Zahm M."/>
            <person name="Klopp C."/>
            <person name="Cabau C."/>
            <person name="Louis A."/>
            <person name="Berthelot C."/>
            <person name="Parey E."/>
            <person name="Roest Crollius H."/>
            <person name="Montfort J."/>
            <person name="Robinson-Rechavi M."/>
            <person name="Bouchez O."/>
            <person name="Lampietro C."/>
            <person name="Lopez Roques C."/>
            <person name="Donnadieu C."/>
            <person name="Postlethwait J."/>
            <person name="Bobe J."/>
            <person name="Dillon D."/>
            <person name="Chandos A."/>
            <person name="von Hippel F."/>
            <person name="Guiguen Y."/>
        </authorList>
    </citation>
    <scope>NUCLEOTIDE SEQUENCE</scope>
    <source>
        <strain evidence="1">YG-Jan2019</strain>
    </source>
</reference>
<accession>A0ACC2G819</accession>
<dbReference type="Proteomes" id="UP001157502">
    <property type="component" value="Chromosome 16"/>
</dbReference>
<proteinExistence type="predicted"/>
<protein>
    <submittedName>
        <fullName evidence="1">Uncharacterized protein</fullName>
    </submittedName>
</protein>
<sequence length="100" mass="11881">MASIFIWASFLLIWTCRVTQAAIYRQAGSCNYKEVQFHPGQTFYRGCDKCYCNEKGYVCLSPMTPTAWPRKCRRVQTECGYRVIYKDFTEVECRAYSWIW</sequence>
<dbReference type="EMBL" id="CM055743">
    <property type="protein sequence ID" value="KAJ7999605.1"/>
    <property type="molecule type" value="Genomic_DNA"/>
</dbReference>